<evidence type="ECO:0000259" key="5">
    <source>
        <dbReference type="SMART" id="SM00858"/>
    </source>
</evidence>
<comment type="caution">
    <text evidence="6">The sequence shown here is derived from an EMBL/GenBank/DDBJ whole genome shotgun (WGS) entry which is preliminary data.</text>
</comment>
<sequence>MLRPAALVLLFLSGTAHAATLKATTLAVDEKVLLSDLFEGIAGDAVLSAAPMPGRILTMAAPQLLRIAQTYGLDWRPAGGERVVITRRETEVSVPVLTRRVAAGELIQQADVTMKKVPARLATHAVTDSDLVAGRGARRVLQPETPLQRADLVAPHLVRRGETVSITLDDGVMLLVTQGEVQMDGAAGERVRVVNSSSKKSIDAIVTGVGQVSVDVPRQSAPAS</sequence>
<evidence type="ECO:0000313" key="7">
    <source>
        <dbReference type="Proteomes" id="UP000681075"/>
    </source>
</evidence>
<comment type="subcellular location">
    <subcellularLocation>
        <location evidence="1 4">Periplasm</location>
    </subcellularLocation>
</comment>
<evidence type="ECO:0000256" key="2">
    <source>
        <dbReference type="ARBA" id="ARBA00022729"/>
    </source>
</evidence>
<dbReference type="InterPro" id="IPR013974">
    <property type="entry name" value="SAF"/>
</dbReference>
<evidence type="ECO:0000313" key="6">
    <source>
        <dbReference type="EMBL" id="GIL41494.1"/>
    </source>
</evidence>
<dbReference type="PANTHER" id="PTHR36307:SF1">
    <property type="entry name" value="FLAGELLA BASAL BODY P-RING FORMATION PROTEIN FLGA"/>
    <property type="match status" value="1"/>
</dbReference>
<dbReference type="Pfam" id="PF13144">
    <property type="entry name" value="ChapFlgA"/>
    <property type="match status" value="1"/>
</dbReference>
<protein>
    <recommendedName>
        <fullName evidence="4">Flagella basal body P-ring formation protein FlgA</fullName>
    </recommendedName>
</protein>
<dbReference type="InterPro" id="IPR017585">
    <property type="entry name" value="SAF_FlgA"/>
</dbReference>
<keyword evidence="3 4" id="KW-0574">Periplasm</keyword>
<name>A0A8S8XFY3_9PROT</name>
<evidence type="ECO:0000256" key="4">
    <source>
        <dbReference type="RuleBase" id="RU362063"/>
    </source>
</evidence>
<reference evidence="6" key="1">
    <citation type="submission" date="2021-02" db="EMBL/GenBank/DDBJ databases">
        <title>Genome sequence of Rhodospirillales sp. strain TMPK1 isolated from soil.</title>
        <authorList>
            <person name="Nakai R."/>
            <person name="Kusada H."/>
            <person name="Tamaki H."/>
        </authorList>
    </citation>
    <scope>NUCLEOTIDE SEQUENCE</scope>
    <source>
        <strain evidence="6">TMPK1</strain>
    </source>
</reference>
<dbReference type="AlphaFoldDB" id="A0A8S8XFY3"/>
<evidence type="ECO:0000256" key="1">
    <source>
        <dbReference type="ARBA" id="ARBA00004418"/>
    </source>
</evidence>
<dbReference type="EMBL" id="BOPV01000001">
    <property type="protein sequence ID" value="GIL41494.1"/>
    <property type="molecule type" value="Genomic_DNA"/>
</dbReference>
<proteinExistence type="inferred from homology"/>
<feature type="signal peptide" evidence="4">
    <location>
        <begin position="1"/>
        <end position="18"/>
    </location>
</feature>
<feature type="domain" description="SAF" evidence="5">
    <location>
        <begin position="92"/>
        <end position="153"/>
    </location>
</feature>
<dbReference type="GO" id="GO:0044780">
    <property type="term" value="P:bacterial-type flagellum assembly"/>
    <property type="evidence" value="ECO:0007669"/>
    <property type="project" value="InterPro"/>
</dbReference>
<keyword evidence="6" id="KW-0969">Cilium</keyword>
<dbReference type="NCBIfam" id="TIGR03170">
    <property type="entry name" value="flgA_cterm"/>
    <property type="match status" value="1"/>
</dbReference>
<dbReference type="RefSeq" id="WP_420244986.1">
    <property type="nucleotide sequence ID" value="NZ_BOPV01000001.1"/>
</dbReference>
<dbReference type="GO" id="GO:0042597">
    <property type="term" value="C:periplasmic space"/>
    <property type="evidence" value="ECO:0007669"/>
    <property type="project" value="UniProtKB-SubCell"/>
</dbReference>
<evidence type="ECO:0000256" key="3">
    <source>
        <dbReference type="ARBA" id="ARBA00022764"/>
    </source>
</evidence>
<dbReference type="Proteomes" id="UP000681075">
    <property type="component" value="Unassembled WGS sequence"/>
</dbReference>
<gene>
    <name evidence="6" type="primary">flgA</name>
    <name evidence="6" type="ORF">TMPK1_37310</name>
</gene>
<dbReference type="Gene3D" id="3.90.1210.10">
    <property type="entry name" value="Antifreeze-like/N-acetylneuraminic acid synthase C-terminal domain"/>
    <property type="match status" value="1"/>
</dbReference>
<keyword evidence="4" id="KW-1005">Bacterial flagellum biogenesis</keyword>
<dbReference type="CDD" id="cd11614">
    <property type="entry name" value="SAF_CpaB_FlgA_like"/>
    <property type="match status" value="1"/>
</dbReference>
<keyword evidence="6" id="KW-0966">Cell projection</keyword>
<keyword evidence="6" id="KW-0282">Flagellum</keyword>
<feature type="chain" id="PRO_5035960680" description="Flagella basal body P-ring formation protein FlgA" evidence="4">
    <location>
        <begin position="19"/>
        <end position="224"/>
    </location>
</feature>
<keyword evidence="7" id="KW-1185">Reference proteome</keyword>
<dbReference type="SMART" id="SM00858">
    <property type="entry name" value="SAF"/>
    <property type="match status" value="1"/>
</dbReference>
<dbReference type="InterPro" id="IPR039246">
    <property type="entry name" value="Flagellar_FlgA"/>
</dbReference>
<accession>A0A8S8XFY3</accession>
<dbReference type="Gene3D" id="2.30.30.760">
    <property type="match status" value="1"/>
</dbReference>
<keyword evidence="2 4" id="KW-0732">Signal</keyword>
<comment type="similarity">
    <text evidence="4">Belongs to the FlgA family.</text>
</comment>
<comment type="function">
    <text evidence="4">Involved in the assembly process of the P-ring formation. It may associate with FlgF on the rod constituting a structure essential for the P-ring assembly or may act as a modulator protein for the P-ring assembly.</text>
</comment>
<organism evidence="6 7">
    <name type="scientific">Roseiterribacter gracilis</name>
    <dbReference type="NCBI Taxonomy" id="2812848"/>
    <lineage>
        <taxon>Bacteria</taxon>
        <taxon>Pseudomonadati</taxon>
        <taxon>Pseudomonadota</taxon>
        <taxon>Alphaproteobacteria</taxon>
        <taxon>Rhodospirillales</taxon>
        <taxon>Roseiterribacteraceae</taxon>
        <taxon>Roseiterribacter</taxon>
    </lineage>
</organism>
<dbReference type="PANTHER" id="PTHR36307">
    <property type="entry name" value="FLAGELLA BASAL BODY P-RING FORMATION PROTEIN FLGA"/>
    <property type="match status" value="1"/>
</dbReference>